<dbReference type="GO" id="GO:0044027">
    <property type="term" value="P:negative regulation of gene expression via chromosomal CpG island methylation"/>
    <property type="evidence" value="ECO:0007669"/>
    <property type="project" value="TreeGrafter"/>
</dbReference>
<evidence type="ECO:0000256" key="1">
    <source>
        <dbReference type="ARBA" id="ARBA00023242"/>
    </source>
</evidence>
<feature type="domain" description="YDG" evidence="5">
    <location>
        <begin position="1"/>
        <end position="94"/>
    </location>
</feature>
<sequence length="179" mass="20408">MDQFPGFPLAPCGSSEFRALALNCSAPINDKNGAEAKDWRAGKPVRVVRNVKGGKHSKYAPVEGNRYDGIYKVVKYWPETGKSGFLVWRYLLRRDDEEPAPWTKEGKDRMKKLGLTMQYPEGYLEVVANKDKEKENNGDDEFDTPGKGKRKRKSAEVVVFSFRWGGNTHYLSQRDSKEN</sequence>
<keyword evidence="3" id="KW-0238">DNA-binding</keyword>
<evidence type="ECO:0000259" key="5">
    <source>
        <dbReference type="PROSITE" id="PS51015"/>
    </source>
</evidence>
<dbReference type="PROSITE" id="PS51015">
    <property type="entry name" value="YDG"/>
    <property type="match status" value="1"/>
</dbReference>
<accession>A0A2I0T2H3</accession>
<evidence type="ECO:0000313" key="7">
    <source>
        <dbReference type="Proteomes" id="UP000233556"/>
    </source>
</evidence>
<evidence type="ECO:0000313" key="6">
    <source>
        <dbReference type="EMBL" id="PKU27995.1"/>
    </source>
</evidence>
<proteinExistence type="predicted"/>
<dbReference type="Gene3D" id="2.30.280.10">
    <property type="entry name" value="SRA-YDG"/>
    <property type="match status" value="1"/>
</dbReference>
<keyword evidence="3" id="KW-0863">Zinc-finger</keyword>
<evidence type="ECO:0000256" key="2">
    <source>
        <dbReference type="PROSITE-ProRule" id="PRU00358"/>
    </source>
</evidence>
<dbReference type="GO" id="GO:0005634">
    <property type="term" value="C:nucleus"/>
    <property type="evidence" value="ECO:0007669"/>
    <property type="project" value="UniProtKB-SubCell"/>
</dbReference>
<dbReference type="AlphaFoldDB" id="A0A2I0T2H3"/>
<keyword evidence="3" id="KW-0479">Metal-binding</keyword>
<keyword evidence="1 2" id="KW-0539">Nucleus</keyword>
<dbReference type="OrthoDB" id="6511854at2759"/>
<comment type="function">
    <text evidence="3">Multi domain E3 ubiquitin ligase that also plays a role in DNA methylation and histone modifications.</text>
</comment>
<comment type="domain">
    <text evidence="3">The YDG domain mediates the interaction with histone H3.</text>
</comment>
<dbReference type="PANTHER" id="PTHR14140:SF2">
    <property type="entry name" value="E3 UBIQUITIN-PROTEIN LIGASE UHRF1"/>
    <property type="match status" value="1"/>
</dbReference>
<dbReference type="InterPro" id="IPR045134">
    <property type="entry name" value="UHRF1/2-like"/>
</dbReference>
<comment type="subcellular location">
    <subcellularLocation>
        <location evidence="2 3">Nucleus</location>
    </subcellularLocation>
</comment>
<gene>
    <name evidence="6" type="ORF">llap_21701</name>
</gene>
<dbReference type="GO" id="GO:0042393">
    <property type="term" value="F:histone binding"/>
    <property type="evidence" value="ECO:0007669"/>
    <property type="project" value="UniProtKB-UniRule"/>
</dbReference>
<dbReference type="EC" id="2.3.2.27" evidence="3"/>
<dbReference type="InterPro" id="IPR036987">
    <property type="entry name" value="SRA-YDG_sf"/>
</dbReference>
<dbReference type="InterPro" id="IPR015947">
    <property type="entry name" value="PUA-like_sf"/>
</dbReference>
<organism evidence="6 7">
    <name type="scientific">Limosa lapponica baueri</name>
    <dbReference type="NCBI Taxonomy" id="1758121"/>
    <lineage>
        <taxon>Eukaryota</taxon>
        <taxon>Metazoa</taxon>
        <taxon>Chordata</taxon>
        <taxon>Craniata</taxon>
        <taxon>Vertebrata</taxon>
        <taxon>Euteleostomi</taxon>
        <taxon>Archelosauria</taxon>
        <taxon>Archosauria</taxon>
        <taxon>Dinosauria</taxon>
        <taxon>Saurischia</taxon>
        <taxon>Theropoda</taxon>
        <taxon>Coelurosauria</taxon>
        <taxon>Aves</taxon>
        <taxon>Neognathae</taxon>
        <taxon>Neoaves</taxon>
        <taxon>Charadriiformes</taxon>
        <taxon>Scolopacidae</taxon>
        <taxon>Limosa</taxon>
    </lineage>
</organism>
<keyword evidence="3" id="KW-0862">Zinc</keyword>
<evidence type="ECO:0000256" key="4">
    <source>
        <dbReference type="SAM" id="MobiDB-lite"/>
    </source>
</evidence>
<dbReference type="EMBL" id="KZ523145">
    <property type="protein sequence ID" value="PKU27995.1"/>
    <property type="molecule type" value="Genomic_DNA"/>
</dbReference>
<dbReference type="SMART" id="SM00466">
    <property type="entry name" value="SRA"/>
    <property type="match status" value="1"/>
</dbReference>
<dbReference type="InterPro" id="IPR003105">
    <property type="entry name" value="SRA_YDG"/>
</dbReference>
<protein>
    <recommendedName>
        <fullName evidence="3">RING-type E3 ubiquitin transferase</fullName>
        <ecNumber evidence="3">2.3.2.27</ecNumber>
    </recommendedName>
</protein>
<evidence type="ECO:0000256" key="3">
    <source>
        <dbReference type="RuleBase" id="RU369101"/>
    </source>
</evidence>
<reference evidence="7" key="1">
    <citation type="submission" date="2017-11" db="EMBL/GenBank/DDBJ databases">
        <authorList>
            <person name="Lima N.C."/>
            <person name="Parody-Merino A.M."/>
            <person name="Battley P.F."/>
            <person name="Fidler A.E."/>
            <person name="Prosdocimi F."/>
        </authorList>
    </citation>
    <scope>NUCLEOTIDE SEQUENCE [LARGE SCALE GENOMIC DNA]</scope>
</reference>
<keyword evidence="7" id="KW-1185">Reference proteome</keyword>
<dbReference type="Pfam" id="PF02182">
    <property type="entry name" value="SAD_SRA"/>
    <property type="match status" value="1"/>
</dbReference>
<keyword evidence="3" id="KW-0833">Ubl conjugation pathway</keyword>
<keyword evidence="3" id="KW-0808">Transferase</keyword>
<feature type="region of interest" description="Disordered" evidence="4">
    <location>
        <begin position="129"/>
        <end position="154"/>
    </location>
</feature>
<name>A0A2I0T2H3_LIMLA</name>
<comment type="catalytic activity">
    <reaction evidence="3">
        <text>S-ubiquitinyl-[E2 ubiquitin-conjugating enzyme]-L-cysteine + [acceptor protein]-L-lysine = [E2 ubiquitin-conjugating enzyme]-L-cysteine + N(6)-ubiquitinyl-[acceptor protein]-L-lysine.</text>
        <dbReference type="EC" id="2.3.2.27"/>
    </reaction>
</comment>
<dbReference type="PANTHER" id="PTHR14140">
    <property type="entry name" value="E3 UBIQUITIN-PROTEIN LIGASE UHRF-RELATED"/>
    <property type="match status" value="1"/>
</dbReference>
<dbReference type="GO" id="GO:0016567">
    <property type="term" value="P:protein ubiquitination"/>
    <property type="evidence" value="ECO:0007669"/>
    <property type="project" value="UniProtKB-UniRule"/>
</dbReference>
<dbReference type="GO" id="GO:0003677">
    <property type="term" value="F:DNA binding"/>
    <property type="evidence" value="ECO:0007669"/>
    <property type="project" value="UniProtKB-KW"/>
</dbReference>
<dbReference type="GO" id="GO:0061630">
    <property type="term" value="F:ubiquitin protein ligase activity"/>
    <property type="evidence" value="ECO:0007669"/>
    <property type="project" value="UniProtKB-UniRule"/>
</dbReference>
<dbReference type="GO" id="GO:0008270">
    <property type="term" value="F:zinc ion binding"/>
    <property type="evidence" value="ECO:0007669"/>
    <property type="project" value="UniProtKB-KW"/>
</dbReference>
<dbReference type="SUPFAM" id="SSF88697">
    <property type="entry name" value="PUA domain-like"/>
    <property type="match status" value="1"/>
</dbReference>
<dbReference type="Proteomes" id="UP000233556">
    <property type="component" value="Unassembled WGS sequence"/>
</dbReference>
<reference evidence="7" key="2">
    <citation type="submission" date="2017-12" db="EMBL/GenBank/DDBJ databases">
        <title>Genome sequence of the Bar-tailed Godwit (Limosa lapponica baueri).</title>
        <authorList>
            <person name="Lima N.C.B."/>
            <person name="Parody-Merino A.M."/>
            <person name="Battley P.F."/>
            <person name="Fidler A.E."/>
            <person name="Prosdocimi F."/>
        </authorList>
    </citation>
    <scope>NUCLEOTIDE SEQUENCE [LARGE SCALE GENOMIC DNA]</scope>
</reference>
<comment type="pathway">
    <text evidence="3">Protein modification; protein ubiquitination.</text>
</comment>